<proteinExistence type="predicted"/>
<protein>
    <submittedName>
        <fullName evidence="1">Uncharacterized protein</fullName>
    </submittedName>
</protein>
<sequence length="44" mass="4844">MLRTAPSDTNNAMQSTCPGCLKQPSYSITLLVLRVLEMSETTKL</sequence>
<organism evidence="1">
    <name type="scientific">Arundo donax</name>
    <name type="common">Giant reed</name>
    <name type="synonym">Donax arundinaceus</name>
    <dbReference type="NCBI Taxonomy" id="35708"/>
    <lineage>
        <taxon>Eukaryota</taxon>
        <taxon>Viridiplantae</taxon>
        <taxon>Streptophyta</taxon>
        <taxon>Embryophyta</taxon>
        <taxon>Tracheophyta</taxon>
        <taxon>Spermatophyta</taxon>
        <taxon>Magnoliopsida</taxon>
        <taxon>Liliopsida</taxon>
        <taxon>Poales</taxon>
        <taxon>Poaceae</taxon>
        <taxon>PACMAD clade</taxon>
        <taxon>Arundinoideae</taxon>
        <taxon>Arundineae</taxon>
        <taxon>Arundo</taxon>
    </lineage>
</organism>
<evidence type="ECO:0000313" key="1">
    <source>
        <dbReference type="EMBL" id="JAE27219.1"/>
    </source>
</evidence>
<dbReference type="AlphaFoldDB" id="A0A0A9GUK8"/>
<accession>A0A0A9GUK8</accession>
<reference evidence="1" key="1">
    <citation type="submission" date="2014-09" db="EMBL/GenBank/DDBJ databases">
        <authorList>
            <person name="Magalhaes I.L.F."/>
            <person name="Oliveira U."/>
            <person name="Santos F.R."/>
            <person name="Vidigal T.H.D.A."/>
            <person name="Brescovit A.D."/>
            <person name="Santos A.J."/>
        </authorList>
    </citation>
    <scope>NUCLEOTIDE SEQUENCE</scope>
    <source>
        <tissue evidence="1">Shoot tissue taken approximately 20 cm above the soil surface</tissue>
    </source>
</reference>
<dbReference type="EMBL" id="GBRH01170677">
    <property type="protein sequence ID" value="JAE27219.1"/>
    <property type="molecule type" value="Transcribed_RNA"/>
</dbReference>
<name>A0A0A9GUK8_ARUDO</name>
<reference evidence="1" key="2">
    <citation type="journal article" date="2015" name="Data Brief">
        <title>Shoot transcriptome of the giant reed, Arundo donax.</title>
        <authorList>
            <person name="Barrero R.A."/>
            <person name="Guerrero F.D."/>
            <person name="Moolhuijzen P."/>
            <person name="Goolsby J.A."/>
            <person name="Tidwell J."/>
            <person name="Bellgard S.E."/>
            <person name="Bellgard M.I."/>
        </authorList>
    </citation>
    <scope>NUCLEOTIDE SEQUENCE</scope>
    <source>
        <tissue evidence="1">Shoot tissue taken approximately 20 cm above the soil surface</tissue>
    </source>
</reference>